<protein>
    <submittedName>
        <fullName evidence="1">Serine/threonine-protein phosphatase</fullName>
    </submittedName>
</protein>
<organism evidence="1 2">
    <name type="scientific">Streptomyces scopuliridis</name>
    <dbReference type="NCBI Taxonomy" id="452529"/>
    <lineage>
        <taxon>Bacteria</taxon>
        <taxon>Bacillati</taxon>
        <taxon>Actinomycetota</taxon>
        <taxon>Actinomycetes</taxon>
        <taxon>Kitasatosporales</taxon>
        <taxon>Streptomycetaceae</taxon>
        <taxon>Streptomyces</taxon>
    </lineage>
</organism>
<reference evidence="1" key="1">
    <citation type="submission" date="2022-10" db="EMBL/GenBank/DDBJ databases">
        <title>The complete genomes of actinobacterial strains from the NBC collection.</title>
        <authorList>
            <person name="Joergensen T.S."/>
            <person name="Alvarez Arevalo M."/>
            <person name="Sterndorff E.B."/>
            <person name="Faurdal D."/>
            <person name="Vuksanovic O."/>
            <person name="Mourched A.-S."/>
            <person name="Charusanti P."/>
            <person name="Shaw S."/>
            <person name="Blin K."/>
            <person name="Weber T."/>
        </authorList>
    </citation>
    <scope>NUCLEOTIDE SEQUENCE</scope>
    <source>
        <strain evidence="1">NBC 01771</strain>
    </source>
</reference>
<name>A0ACD5A005_9ACTN</name>
<gene>
    <name evidence="1" type="ORF">OG835_40955</name>
</gene>
<evidence type="ECO:0000313" key="2">
    <source>
        <dbReference type="Proteomes" id="UP001348369"/>
    </source>
</evidence>
<sequence>MDEGTQLRGLLRAAEAAAPVEALDVVSEDLRRRFGAETVSFLIVDLTGRAVVRLTTVGSESGRRAQRIELFGSIYERVVRTQQLHQEPVARGQRVIAPVTNRGDAIGLLELTLPAGPEEPVLQAVREAARALAYIVIANQRFTDLYTWGKRTTPLSLPAEIQYRLLPASLACEATPFTVACNLEPSANISGDTFDYTLDRETLHLSLTDPMGHDLQAALLATVLVGALRRARRAGADIIEQAHQANQALVDYDRGHATGQLLRINLRDGRTQFVNAGHPWPLRMRDGQVEEVAIAVDEPFGLPFPHTYQAQTLDLRPGDRLVMLTDGILEHGAENADLAAILQASQDLRPRETALALTTAALKACGGRLEDDIVVIVLDWHGTHQPTGTSAGPP</sequence>
<dbReference type="Proteomes" id="UP001348369">
    <property type="component" value="Chromosome"/>
</dbReference>
<evidence type="ECO:0000313" key="1">
    <source>
        <dbReference type="EMBL" id="WSC02737.1"/>
    </source>
</evidence>
<accession>A0ACD5A005</accession>
<proteinExistence type="predicted"/>
<keyword evidence="2" id="KW-1185">Reference proteome</keyword>
<dbReference type="EMBL" id="CP109109">
    <property type="protein sequence ID" value="WSC02737.1"/>
    <property type="molecule type" value="Genomic_DNA"/>
</dbReference>